<evidence type="ECO:0000313" key="2">
    <source>
        <dbReference type="Proteomes" id="UP000648914"/>
    </source>
</evidence>
<keyword evidence="2" id="KW-1185">Reference proteome</keyword>
<name>A0ABS0UEK7_9PSED</name>
<sequence>MPRPAPPRLLATVAQACALPVADELQALVQVLRARFGDGLSGLLFYGSCLRSGDPTQGLVDLYVLVDDYASVRTTLLPRLADQWLPPTVFLLKTATPDGRMLRAKCALISLKDFEEGTTRWFQSYLWARFSQPSRLVYYRNMAVRDRVHASVANAVMRMMSQTLAAQDQTFSSMAFWERAFSLTYGSELRPENANRPAEIVGHNAAYYAQVTCDAAASVPGLTPSRHQSDVFTHHCTASQKRQSRRRWNLRRAQGRTLNVLRLIKSLFTFEDGVDYVIWKLERHLGEPVEVSPHLHRYPLIFCWPLLWRLFKNRRLR</sequence>
<dbReference type="EMBL" id="JAEILG010000013">
    <property type="protein sequence ID" value="MBI6564016.1"/>
    <property type="molecule type" value="Genomic_DNA"/>
</dbReference>
<gene>
    <name evidence="1" type="ORF">YA0852_07910</name>
</gene>
<proteinExistence type="predicted"/>
<evidence type="ECO:0008006" key="3">
    <source>
        <dbReference type="Google" id="ProtNLM"/>
    </source>
</evidence>
<dbReference type="RefSeq" id="WP_198730939.1">
    <property type="nucleotide sequence ID" value="NZ_JAEILG010000013.1"/>
</dbReference>
<evidence type="ECO:0000313" key="1">
    <source>
        <dbReference type="EMBL" id="MBI6564016.1"/>
    </source>
</evidence>
<dbReference type="Proteomes" id="UP000648914">
    <property type="component" value="Unassembled WGS sequence"/>
</dbReference>
<accession>A0ABS0UEK7</accession>
<comment type="caution">
    <text evidence="1">The sequence shown here is derived from an EMBL/GenBank/DDBJ whole genome shotgun (WGS) entry which is preliminary data.</text>
</comment>
<protein>
    <recommendedName>
        <fullName evidence="3">Phosphatidate cytidylyltransferase</fullName>
    </recommendedName>
</protein>
<reference evidence="1 2" key="1">
    <citation type="submission" date="2020-12" db="EMBL/GenBank/DDBJ databases">
        <title>Comparative genomic insights into the epidemiology and virulence of plant pathogenic Pseudomonads from Turkey.</title>
        <authorList>
            <person name="Dillon M."/>
            <person name="Ruiz-Bedoya T."/>
            <person name="Bendalovic-Torma C."/>
            <person name="Guttman K.M."/>
            <person name="Kwak H."/>
            <person name="Middleton M.A."/>
            <person name="Wang P.W."/>
            <person name="Horuz S."/>
            <person name="Aysan Y."/>
            <person name="Guttman D.S."/>
        </authorList>
    </citation>
    <scope>NUCLEOTIDE SEQUENCE [LARGE SCALE GENOMIC DNA]</scope>
    <source>
        <strain evidence="1 2">S5_IA_2b</strain>
    </source>
</reference>
<organism evidence="1 2">
    <name type="scientific">Pseudomonas synxantha</name>
    <dbReference type="NCBI Taxonomy" id="47883"/>
    <lineage>
        <taxon>Bacteria</taxon>
        <taxon>Pseudomonadati</taxon>
        <taxon>Pseudomonadota</taxon>
        <taxon>Gammaproteobacteria</taxon>
        <taxon>Pseudomonadales</taxon>
        <taxon>Pseudomonadaceae</taxon>
        <taxon>Pseudomonas</taxon>
    </lineage>
</organism>